<dbReference type="SUPFAM" id="SSF52091">
    <property type="entry name" value="SpoIIaa-like"/>
    <property type="match status" value="1"/>
</dbReference>
<dbReference type="InterPro" id="IPR002645">
    <property type="entry name" value="STAS_dom"/>
</dbReference>
<keyword evidence="3" id="KW-1185">Reference proteome</keyword>
<accession>A0ABV8PUM7</accession>
<evidence type="ECO:0000259" key="1">
    <source>
        <dbReference type="Pfam" id="PF01740"/>
    </source>
</evidence>
<dbReference type="InterPro" id="IPR036513">
    <property type="entry name" value="STAS_dom_sf"/>
</dbReference>
<organism evidence="2 3">
    <name type="scientific">Parasediminibacterium paludis</name>
    <dbReference type="NCBI Taxonomy" id="908966"/>
    <lineage>
        <taxon>Bacteria</taxon>
        <taxon>Pseudomonadati</taxon>
        <taxon>Bacteroidota</taxon>
        <taxon>Chitinophagia</taxon>
        <taxon>Chitinophagales</taxon>
        <taxon>Chitinophagaceae</taxon>
        <taxon>Parasediminibacterium</taxon>
    </lineage>
</organism>
<dbReference type="Pfam" id="PF01740">
    <property type="entry name" value="STAS"/>
    <property type="match status" value="1"/>
</dbReference>
<dbReference type="Gene3D" id="3.30.750.24">
    <property type="entry name" value="STAS domain"/>
    <property type="match status" value="1"/>
</dbReference>
<name>A0ABV8PUM7_9BACT</name>
<feature type="domain" description="STAS" evidence="1">
    <location>
        <begin position="5"/>
        <end position="107"/>
    </location>
</feature>
<sequence>MKFKIDTKEKFTVVTPIEPHFADNVTADFNALCGILLQKDIKNTILNMANVIDIDDASCDAITQWQQRFYEANASFVICEMTSEIEATFDKLELTDVLNITPTESEAWDIVQMEEIERELLDGDDFEFEVNE</sequence>
<evidence type="ECO:0000313" key="2">
    <source>
        <dbReference type="EMBL" id="MFC4230843.1"/>
    </source>
</evidence>
<evidence type="ECO:0000313" key="3">
    <source>
        <dbReference type="Proteomes" id="UP001595906"/>
    </source>
</evidence>
<dbReference type="EMBL" id="JBHSDC010000002">
    <property type="protein sequence ID" value="MFC4230843.1"/>
    <property type="molecule type" value="Genomic_DNA"/>
</dbReference>
<comment type="caution">
    <text evidence="2">The sequence shown here is derived from an EMBL/GenBank/DDBJ whole genome shotgun (WGS) entry which is preliminary data.</text>
</comment>
<proteinExistence type="predicted"/>
<gene>
    <name evidence="2" type="ORF">ACFOW1_03000</name>
</gene>
<dbReference type="Proteomes" id="UP001595906">
    <property type="component" value="Unassembled WGS sequence"/>
</dbReference>
<protein>
    <submittedName>
        <fullName evidence="2">STAS domain-containing protein</fullName>
    </submittedName>
</protein>
<reference evidence="3" key="1">
    <citation type="journal article" date="2019" name="Int. J. Syst. Evol. Microbiol.">
        <title>The Global Catalogue of Microorganisms (GCM) 10K type strain sequencing project: providing services to taxonomists for standard genome sequencing and annotation.</title>
        <authorList>
            <consortium name="The Broad Institute Genomics Platform"/>
            <consortium name="The Broad Institute Genome Sequencing Center for Infectious Disease"/>
            <person name="Wu L."/>
            <person name="Ma J."/>
        </authorList>
    </citation>
    <scope>NUCLEOTIDE SEQUENCE [LARGE SCALE GENOMIC DNA]</scope>
    <source>
        <strain evidence="3">CECT 8010</strain>
    </source>
</reference>
<dbReference type="RefSeq" id="WP_379012228.1">
    <property type="nucleotide sequence ID" value="NZ_JBHSDC010000002.1"/>
</dbReference>